<dbReference type="Proteomes" id="UP001162156">
    <property type="component" value="Unassembled WGS sequence"/>
</dbReference>
<evidence type="ECO:0000313" key="2">
    <source>
        <dbReference type="Proteomes" id="UP001162156"/>
    </source>
</evidence>
<keyword evidence="2" id="KW-1185">Reference proteome</keyword>
<dbReference type="AlphaFoldDB" id="A0AAV8WRY7"/>
<sequence>MEIPTCDECTKLLFAEIDNLTLAVEDTFNLFENGLSPPWKTLTDIMNKHHMLSDKFDKKKEGG</sequence>
<accession>A0AAV8WRY7</accession>
<name>A0AAV8WRY7_9CUCU</name>
<gene>
    <name evidence="1" type="ORF">NQ314_017788</name>
</gene>
<evidence type="ECO:0000313" key="1">
    <source>
        <dbReference type="EMBL" id="KAJ8929530.1"/>
    </source>
</evidence>
<comment type="caution">
    <text evidence="1">The sequence shown here is derived from an EMBL/GenBank/DDBJ whole genome shotgun (WGS) entry which is preliminary data.</text>
</comment>
<proteinExistence type="predicted"/>
<organism evidence="1 2">
    <name type="scientific">Rhamnusium bicolor</name>
    <dbReference type="NCBI Taxonomy" id="1586634"/>
    <lineage>
        <taxon>Eukaryota</taxon>
        <taxon>Metazoa</taxon>
        <taxon>Ecdysozoa</taxon>
        <taxon>Arthropoda</taxon>
        <taxon>Hexapoda</taxon>
        <taxon>Insecta</taxon>
        <taxon>Pterygota</taxon>
        <taxon>Neoptera</taxon>
        <taxon>Endopterygota</taxon>
        <taxon>Coleoptera</taxon>
        <taxon>Polyphaga</taxon>
        <taxon>Cucujiformia</taxon>
        <taxon>Chrysomeloidea</taxon>
        <taxon>Cerambycidae</taxon>
        <taxon>Lepturinae</taxon>
        <taxon>Rhagiini</taxon>
        <taxon>Rhamnusium</taxon>
    </lineage>
</organism>
<reference evidence="1" key="1">
    <citation type="journal article" date="2023" name="Insect Mol. Biol.">
        <title>Genome sequencing provides insights into the evolution of gene families encoding plant cell wall-degrading enzymes in longhorned beetles.</title>
        <authorList>
            <person name="Shin N.R."/>
            <person name="Okamura Y."/>
            <person name="Kirsch R."/>
            <person name="Pauchet Y."/>
        </authorList>
    </citation>
    <scope>NUCLEOTIDE SEQUENCE</scope>
    <source>
        <strain evidence="1">RBIC_L_NR</strain>
    </source>
</reference>
<protein>
    <submittedName>
        <fullName evidence="1">Uncharacterized protein</fullName>
    </submittedName>
</protein>
<dbReference type="EMBL" id="JANEYF010004975">
    <property type="protein sequence ID" value="KAJ8929530.1"/>
    <property type="molecule type" value="Genomic_DNA"/>
</dbReference>